<feature type="domain" description="Methyltransferase" evidence="1">
    <location>
        <begin position="53"/>
        <end position="149"/>
    </location>
</feature>
<name>E1JWG0_SOLFR</name>
<dbReference type="InterPro" id="IPR050447">
    <property type="entry name" value="Erg6_SMT_methyltransf"/>
</dbReference>
<dbReference type="STRING" id="596151.DesfrDRAFT_1959"/>
<dbReference type="InterPro" id="IPR029063">
    <property type="entry name" value="SAM-dependent_MTases_sf"/>
</dbReference>
<evidence type="ECO:0000313" key="2">
    <source>
        <dbReference type="EMBL" id="EFL51257.1"/>
    </source>
</evidence>
<dbReference type="Proteomes" id="UP000006250">
    <property type="component" value="Unassembled WGS sequence"/>
</dbReference>
<proteinExistence type="predicted"/>
<comment type="caution">
    <text evidence="2">The sequence shown here is derived from an EMBL/GenBank/DDBJ whole genome shotgun (WGS) entry which is preliminary data.</text>
</comment>
<dbReference type="InterPro" id="IPR041698">
    <property type="entry name" value="Methyltransf_25"/>
</dbReference>
<keyword evidence="2" id="KW-0489">Methyltransferase</keyword>
<dbReference type="Pfam" id="PF13649">
    <property type="entry name" value="Methyltransf_25"/>
    <property type="match status" value="1"/>
</dbReference>
<gene>
    <name evidence="2" type="ORF">DesfrDRAFT_1959</name>
</gene>
<dbReference type="GO" id="GO:0008168">
    <property type="term" value="F:methyltransferase activity"/>
    <property type="evidence" value="ECO:0007669"/>
    <property type="project" value="UniProtKB-KW"/>
</dbReference>
<accession>E1JWG0</accession>
<organism evidence="2 3">
    <name type="scientific">Solidesulfovibrio fructosivorans JJ]</name>
    <dbReference type="NCBI Taxonomy" id="596151"/>
    <lineage>
        <taxon>Bacteria</taxon>
        <taxon>Pseudomonadati</taxon>
        <taxon>Thermodesulfobacteriota</taxon>
        <taxon>Desulfovibrionia</taxon>
        <taxon>Desulfovibrionales</taxon>
        <taxon>Desulfovibrionaceae</taxon>
        <taxon>Solidesulfovibrio</taxon>
    </lineage>
</organism>
<dbReference type="Gene3D" id="3.40.50.150">
    <property type="entry name" value="Vaccinia Virus protein VP39"/>
    <property type="match status" value="1"/>
</dbReference>
<dbReference type="PANTHER" id="PTHR44068:SF11">
    <property type="entry name" value="GERANYL DIPHOSPHATE 2-C-METHYLTRANSFERASE"/>
    <property type="match status" value="1"/>
</dbReference>
<keyword evidence="2" id="KW-0808">Transferase</keyword>
<dbReference type="OrthoDB" id="5363250at2"/>
<dbReference type="SUPFAM" id="SSF53335">
    <property type="entry name" value="S-adenosyl-L-methionine-dependent methyltransferases"/>
    <property type="match status" value="1"/>
</dbReference>
<evidence type="ECO:0000313" key="3">
    <source>
        <dbReference type="Proteomes" id="UP000006250"/>
    </source>
</evidence>
<dbReference type="eggNOG" id="COG2226">
    <property type="taxonomic scope" value="Bacteria"/>
</dbReference>
<sequence>MRFMQWLKERRLGQCRRPSGLLGEYVARRMNRYHYPLTSWGLDHVLVGKDNFVLDIGCGGGRTAGRLARLAPDGLVVGIDVSDKSLGLSRRVNRKAIQQGHVAIRKASVMEIPFPADTFHLATAVETHYFWPDITKGLAEILRVLRPGGSFVLIAEVYRCDRFDARNRKWLELTPMAYLDTTEFHDCFAAAGFDGIGVYEHTEEGWICCVGRKKRPPAAGGNFF</sequence>
<dbReference type="CDD" id="cd02440">
    <property type="entry name" value="AdoMet_MTases"/>
    <property type="match status" value="1"/>
</dbReference>
<keyword evidence="3" id="KW-1185">Reference proteome</keyword>
<dbReference type="PANTHER" id="PTHR44068">
    <property type="entry name" value="ZGC:194242"/>
    <property type="match status" value="1"/>
</dbReference>
<protein>
    <submittedName>
        <fullName evidence="2">Methyltransferase type 11</fullName>
    </submittedName>
</protein>
<reference evidence="2 3" key="1">
    <citation type="submission" date="2010-08" db="EMBL/GenBank/DDBJ databases">
        <title>The draft genome of Desulfovibrio fructosovorans JJ.</title>
        <authorList>
            <consortium name="US DOE Joint Genome Institute (JGI-PGF)"/>
            <person name="Lucas S."/>
            <person name="Copeland A."/>
            <person name="Lapidus A."/>
            <person name="Cheng J.-F."/>
            <person name="Bruce D."/>
            <person name="Goodwin L."/>
            <person name="Pitluck S."/>
            <person name="Land M.L."/>
            <person name="Hauser L."/>
            <person name="Chang Y.-J."/>
            <person name="Jeffries C."/>
            <person name="Wall J.D."/>
            <person name="Stahl D.A."/>
            <person name="Arkin A.P."/>
            <person name="Dehal P."/>
            <person name="Stolyar S.M."/>
            <person name="Hazen T.C."/>
            <person name="Woyke T.J."/>
        </authorList>
    </citation>
    <scope>NUCLEOTIDE SEQUENCE [LARGE SCALE GENOMIC DNA]</scope>
    <source>
        <strain evidence="2 3">JJ</strain>
    </source>
</reference>
<dbReference type="GO" id="GO:0032259">
    <property type="term" value="P:methylation"/>
    <property type="evidence" value="ECO:0007669"/>
    <property type="project" value="UniProtKB-KW"/>
</dbReference>
<dbReference type="EMBL" id="AECZ01000011">
    <property type="protein sequence ID" value="EFL51257.1"/>
    <property type="molecule type" value="Genomic_DNA"/>
</dbReference>
<dbReference type="AlphaFoldDB" id="E1JWG0"/>
<evidence type="ECO:0000259" key="1">
    <source>
        <dbReference type="Pfam" id="PF13649"/>
    </source>
</evidence>